<accession>A0A0F9NPK6</accession>
<reference evidence="1" key="1">
    <citation type="journal article" date="2015" name="Nature">
        <title>Complex archaea that bridge the gap between prokaryotes and eukaryotes.</title>
        <authorList>
            <person name="Spang A."/>
            <person name="Saw J.H."/>
            <person name="Jorgensen S.L."/>
            <person name="Zaremba-Niedzwiedzka K."/>
            <person name="Martijn J."/>
            <person name="Lind A.E."/>
            <person name="van Eijk R."/>
            <person name="Schleper C."/>
            <person name="Guy L."/>
            <person name="Ettema T.J."/>
        </authorList>
    </citation>
    <scope>NUCLEOTIDE SEQUENCE</scope>
</reference>
<sequence>MKAWVVLVGLTVAGVFAASWAFSSGPPVMSGIPFAKEAITVSTGAVGITDTLCRVGGVAGGAETKALVQIATAGVYFLLHSSTATPNSADYSAATGDWIAVRVPSRLRMVRSGGSDGAAIVTCFTQ</sequence>
<organism evidence="1">
    <name type="scientific">marine sediment metagenome</name>
    <dbReference type="NCBI Taxonomy" id="412755"/>
    <lineage>
        <taxon>unclassified sequences</taxon>
        <taxon>metagenomes</taxon>
        <taxon>ecological metagenomes</taxon>
    </lineage>
</organism>
<gene>
    <name evidence="1" type="ORF">LCGC14_1311660</name>
</gene>
<dbReference type="EMBL" id="LAZR01007748">
    <property type="protein sequence ID" value="KKM83212.1"/>
    <property type="molecule type" value="Genomic_DNA"/>
</dbReference>
<dbReference type="AlphaFoldDB" id="A0A0F9NPK6"/>
<name>A0A0F9NPK6_9ZZZZ</name>
<comment type="caution">
    <text evidence="1">The sequence shown here is derived from an EMBL/GenBank/DDBJ whole genome shotgun (WGS) entry which is preliminary data.</text>
</comment>
<evidence type="ECO:0000313" key="1">
    <source>
        <dbReference type="EMBL" id="KKM83212.1"/>
    </source>
</evidence>
<proteinExistence type="predicted"/>
<protein>
    <submittedName>
        <fullName evidence="1">Uncharacterized protein</fullName>
    </submittedName>
</protein>